<reference evidence="1 2" key="1">
    <citation type="submission" date="2017-07" db="EMBL/GenBank/DDBJ databases">
        <title>First draft Genome Sequence of Nocardia cerradoensis isolated from human infection.</title>
        <authorList>
            <person name="Carrasco G."/>
        </authorList>
    </citation>
    <scope>NUCLEOTIDE SEQUENCE [LARGE SCALE GENOMIC DNA]</scope>
    <source>
        <strain evidence="1 2">CNM20130759</strain>
    </source>
</reference>
<dbReference type="RefSeq" id="WP_189595163.1">
    <property type="nucleotide sequence ID" value="NZ_NGAF01000075.1"/>
</dbReference>
<evidence type="ECO:0000313" key="2">
    <source>
        <dbReference type="Proteomes" id="UP000215506"/>
    </source>
</evidence>
<proteinExistence type="predicted"/>
<comment type="caution">
    <text evidence="1">The sequence shown here is derived from an EMBL/GenBank/DDBJ whole genome shotgun (WGS) entry which is preliminary data.</text>
</comment>
<name>A0A231GSY9_9NOCA</name>
<sequence>MQEQLVRYAETGEIDSVLVLTSDPDMAEIDWPRYLAVPLFIVLLAGRRGLP</sequence>
<dbReference type="AlphaFoldDB" id="A0A231GSY9"/>
<keyword evidence="2" id="KW-1185">Reference proteome</keyword>
<evidence type="ECO:0000313" key="1">
    <source>
        <dbReference type="EMBL" id="OXR39739.1"/>
    </source>
</evidence>
<protein>
    <submittedName>
        <fullName evidence="1">Uncharacterized protein</fullName>
    </submittedName>
</protein>
<dbReference type="Proteomes" id="UP000215506">
    <property type="component" value="Unassembled WGS sequence"/>
</dbReference>
<dbReference type="EMBL" id="NGAF01000075">
    <property type="protein sequence ID" value="OXR39739.1"/>
    <property type="molecule type" value="Genomic_DNA"/>
</dbReference>
<organism evidence="1 2">
    <name type="scientific">Nocardia cerradoensis</name>
    <dbReference type="NCBI Taxonomy" id="85688"/>
    <lineage>
        <taxon>Bacteria</taxon>
        <taxon>Bacillati</taxon>
        <taxon>Actinomycetota</taxon>
        <taxon>Actinomycetes</taxon>
        <taxon>Mycobacteriales</taxon>
        <taxon>Nocardiaceae</taxon>
        <taxon>Nocardia</taxon>
    </lineage>
</organism>
<accession>A0A231GSY9</accession>
<gene>
    <name evidence="1" type="ORF">B7C42_08189</name>
</gene>